<dbReference type="InterPro" id="IPR020084">
    <property type="entry name" value="NUDIX_hydrolase_CS"/>
</dbReference>
<evidence type="ECO:0000259" key="3">
    <source>
        <dbReference type="PROSITE" id="PS51462"/>
    </source>
</evidence>
<evidence type="ECO:0000313" key="4">
    <source>
        <dbReference type="EMBL" id="MFE5983944.1"/>
    </source>
</evidence>
<feature type="compositionally biased region" description="Pro residues" evidence="2">
    <location>
        <begin position="1"/>
        <end position="13"/>
    </location>
</feature>
<evidence type="ECO:0000313" key="5">
    <source>
        <dbReference type="Proteomes" id="UP001600424"/>
    </source>
</evidence>
<keyword evidence="5" id="KW-1185">Reference proteome</keyword>
<organism evidence="4 5">
    <name type="scientific">Streptomyces wedmorensis</name>
    <dbReference type="NCBI Taxonomy" id="43759"/>
    <lineage>
        <taxon>Bacteria</taxon>
        <taxon>Bacillati</taxon>
        <taxon>Actinomycetota</taxon>
        <taxon>Actinomycetes</taxon>
        <taxon>Kitasatosporales</taxon>
        <taxon>Streptomycetaceae</taxon>
        <taxon>Streptomyces</taxon>
    </lineage>
</organism>
<dbReference type="Gene3D" id="3.90.79.10">
    <property type="entry name" value="Nucleoside Triphosphate Pyrophosphohydrolase"/>
    <property type="match status" value="1"/>
</dbReference>
<dbReference type="SUPFAM" id="SSF55811">
    <property type="entry name" value="Nudix"/>
    <property type="match status" value="1"/>
</dbReference>
<comment type="caution">
    <text evidence="4">The sequence shown here is derived from an EMBL/GenBank/DDBJ whole genome shotgun (WGS) entry which is preliminary data.</text>
</comment>
<keyword evidence="1" id="KW-0378">Hydrolase</keyword>
<feature type="compositionally biased region" description="Pro residues" evidence="2">
    <location>
        <begin position="35"/>
        <end position="45"/>
    </location>
</feature>
<sequence>MSTPAPEPPPDPGPHSASDPHAVPHPHSASDPHSVPDPPPVPGPYAPVVRAVSASPSASVPERVDYVDPGDRVVAQGRRTAEAPDGLLRRYAATVCTDHAGRVLLYRRTASARAYPGHYDVLVGGAVRTGEQYRAAALRELREELGWAAAPGLAEVYRVRVDDPHGACFLTVHHWVADRAPRPDPREIAWCGFVAPLAVATGGYTPLVPAGAEAVRRLFRL</sequence>
<feature type="region of interest" description="Disordered" evidence="2">
    <location>
        <begin position="1"/>
        <end position="47"/>
    </location>
</feature>
<dbReference type="PROSITE" id="PS51462">
    <property type="entry name" value="NUDIX"/>
    <property type="match status" value="1"/>
</dbReference>
<gene>
    <name evidence="4" type="ORF">ACFQ63_30155</name>
</gene>
<dbReference type="InterPro" id="IPR015797">
    <property type="entry name" value="NUDIX_hydrolase-like_dom_sf"/>
</dbReference>
<protein>
    <submittedName>
        <fullName evidence="4">NUDIX domain-containing protein</fullName>
    </submittedName>
</protein>
<name>A0ABW6J282_STRWE</name>
<feature type="domain" description="Nudix hydrolase" evidence="3">
    <location>
        <begin position="88"/>
        <end position="221"/>
    </location>
</feature>
<dbReference type="EMBL" id="JBHTRV010000028">
    <property type="protein sequence ID" value="MFE5983944.1"/>
    <property type="molecule type" value="Genomic_DNA"/>
</dbReference>
<reference evidence="4 5" key="1">
    <citation type="submission" date="2024-09" db="EMBL/GenBank/DDBJ databases">
        <title>The Natural Products Discovery Center: Release of the First 8490 Sequenced Strains for Exploring Actinobacteria Biosynthetic Diversity.</title>
        <authorList>
            <person name="Kalkreuter E."/>
            <person name="Kautsar S.A."/>
            <person name="Yang D."/>
            <person name="Bader C.D."/>
            <person name="Teijaro C.N."/>
            <person name="Fluegel L."/>
            <person name="Davis C.M."/>
            <person name="Simpson J.R."/>
            <person name="Lauterbach L."/>
            <person name="Steele A.D."/>
            <person name="Gui C."/>
            <person name="Meng S."/>
            <person name="Li G."/>
            <person name="Viehrig K."/>
            <person name="Ye F."/>
            <person name="Su P."/>
            <person name="Kiefer A.F."/>
            <person name="Nichols A."/>
            <person name="Cepeda A.J."/>
            <person name="Yan W."/>
            <person name="Fan B."/>
            <person name="Jiang Y."/>
            <person name="Adhikari A."/>
            <person name="Zheng C.-J."/>
            <person name="Schuster L."/>
            <person name="Cowan T.M."/>
            <person name="Smanski M.J."/>
            <person name="Chevrette M.G."/>
            <person name="De Carvalho L.P.S."/>
            <person name="Shen B."/>
        </authorList>
    </citation>
    <scope>NUCLEOTIDE SEQUENCE [LARGE SCALE GENOMIC DNA]</scope>
    <source>
        <strain evidence="4 5">NPDC056472</strain>
    </source>
</reference>
<dbReference type="RefSeq" id="WP_386252826.1">
    <property type="nucleotide sequence ID" value="NZ_JBHTRV010000028.1"/>
</dbReference>
<dbReference type="Pfam" id="PF00293">
    <property type="entry name" value="NUDIX"/>
    <property type="match status" value="1"/>
</dbReference>
<dbReference type="Proteomes" id="UP001600424">
    <property type="component" value="Unassembled WGS sequence"/>
</dbReference>
<proteinExistence type="predicted"/>
<evidence type="ECO:0000256" key="2">
    <source>
        <dbReference type="SAM" id="MobiDB-lite"/>
    </source>
</evidence>
<accession>A0ABW6J282</accession>
<dbReference type="PROSITE" id="PS00893">
    <property type="entry name" value="NUDIX_BOX"/>
    <property type="match status" value="1"/>
</dbReference>
<dbReference type="InterPro" id="IPR000086">
    <property type="entry name" value="NUDIX_hydrolase_dom"/>
</dbReference>
<evidence type="ECO:0000256" key="1">
    <source>
        <dbReference type="ARBA" id="ARBA00022801"/>
    </source>
</evidence>
<feature type="compositionally biased region" description="Low complexity" evidence="2">
    <location>
        <begin position="14"/>
        <end position="33"/>
    </location>
</feature>